<dbReference type="InterPro" id="IPR050118">
    <property type="entry name" value="Pur/Pyrimidine_PRTase"/>
</dbReference>
<keyword evidence="1 5" id="KW-0963">Cytoplasm</keyword>
<evidence type="ECO:0000256" key="4">
    <source>
        <dbReference type="ARBA" id="ARBA00022726"/>
    </source>
</evidence>
<gene>
    <name evidence="5" type="primary">xpt</name>
    <name evidence="8" type="ORF">HNR42_000062</name>
</gene>
<dbReference type="NCBIfam" id="TIGR01744">
    <property type="entry name" value="XPRTase"/>
    <property type="match status" value="1"/>
</dbReference>
<comment type="caution">
    <text evidence="8">The sequence shown here is derived from an EMBL/GenBank/DDBJ whole genome shotgun (WGS) entry which is preliminary data.</text>
</comment>
<keyword evidence="2 5" id="KW-0328">Glycosyltransferase</keyword>
<evidence type="ECO:0000313" key="8">
    <source>
        <dbReference type="EMBL" id="MBB6096650.1"/>
    </source>
</evidence>
<evidence type="ECO:0000256" key="2">
    <source>
        <dbReference type="ARBA" id="ARBA00022676"/>
    </source>
</evidence>
<feature type="binding site" evidence="5">
    <location>
        <begin position="131"/>
        <end position="135"/>
    </location>
    <ligand>
        <name>5-phospho-alpha-D-ribose 1-diphosphate</name>
        <dbReference type="ChEBI" id="CHEBI:58017"/>
    </ligand>
</feature>
<comment type="function">
    <text evidence="5">Converts the preformed base xanthine, a product of nucleic acid breakdown, to xanthosine 5'-monophosphate (XMP), so it can be reused for RNA or DNA synthesis.</text>
</comment>
<evidence type="ECO:0000256" key="3">
    <source>
        <dbReference type="ARBA" id="ARBA00022679"/>
    </source>
</evidence>
<feature type="binding site" evidence="5">
    <location>
        <position position="27"/>
    </location>
    <ligand>
        <name>xanthine</name>
        <dbReference type="ChEBI" id="CHEBI:17712"/>
    </ligand>
</feature>
<comment type="subunit">
    <text evidence="5">Homodimer.</text>
</comment>
<organism evidence="8 9">
    <name type="scientific">Deinobacterium chartae</name>
    <dbReference type="NCBI Taxonomy" id="521158"/>
    <lineage>
        <taxon>Bacteria</taxon>
        <taxon>Thermotogati</taxon>
        <taxon>Deinococcota</taxon>
        <taxon>Deinococci</taxon>
        <taxon>Deinococcales</taxon>
        <taxon>Deinococcaceae</taxon>
        <taxon>Deinobacterium</taxon>
    </lineage>
</organism>
<dbReference type="UniPathway" id="UPA00602">
    <property type="reaction ID" value="UER00658"/>
</dbReference>
<dbReference type="NCBIfam" id="NF006671">
    <property type="entry name" value="PRK09219.1"/>
    <property type="match status" value="1"/>
</dbReference>
<protein>
    <recommendedName>
        <fullName evidence="5 6">Xanthine phosphoribosyltransferase</fullName>
        <shortName evidence="5">XPRTase</shortName>
        <ecNumber evidence="5 6">2.4.2.22</ecNumber>
    </recommendedName>
</protein>
<keyword evidence="9" id="KW-1185">Reference proteome</keyword>
<dbReference type="Gene3D" id="3.40.50.2020">
    <property type="match status" value="1"/>
</dbReference>
<dbReference type="CDD" id="cd06223">
    <property type="entry name" value="PRTases_typeI"/>
    <property type="match status" value="1"/>
</dbReference>
<evidence type="ECO:0000256" key="1">
    <source>
        <dbReference type="ARBA" id="ARBA00022490"/>
    </source>
</evidence>
<dbReference type="AlphaFoldDB" id="A0A841HWR5"/>
<dbReference type="PANTHER" id="PTHR43864">
    <property type="entry name" value="HYPOXANTHINE/GUANINE PHOSPHORIBOSYLTRANSFERASE"/>
    <property type="match status" value="1"/>
</dbReference>
<evidence type="ECO:0000313" key="9">
    <source>
        <dbReference type="Proteomes" id="UP000569951"/>
    </source>
</evidence>
<dbReference type="PANTHER" id="PTHR43864:SF1">
    <property type="entry name" value="XANTHINE PHOSPHORIBOSYLTRANSFERASE"/>
    <property type="match status" value="1"/>
</dbReference>
<accession>A0A841HWR5</accession>
<dbReference type="InterPro" id="IPR010079">
    <property type="entry name" value="Xanthine_PRibTrfase"/>
</dbReference>
<dbReference type="GO" id="GO:0046110">
    <property type="term" value="P:xanthine metabolic process"/>
    <property type="evidence" value="ECO:0007669"/>
    <property type="project" value="UniProtKB-UniRule"/>
</dbReference>
<feature type="binding site" evidence="5">
    <location>
        <position position="159"/>
    </location>
    <ligand>
        <name>xanthine</name>
        <dbReference type="ChEBI" id="CHEBI:17712"/>
    </ligand>
</feature>
<dbReference type="HAMAP" id="MF_01184">
    <property type="entry name" value="XPRTase"/>
    <property type="match status" value="1"/>
</dbReference>
<reference evidence="8 9" key="1">
    <citation type="submission" date="2020-08" db="EMBL/GenBank/DDBJ databases">
        <title>Genomic Encyclopedia of Type Strains, Phase IV (KMG-IV): sequencing the most valuable type-strain genomes for metagenomic binning, comparative biology and taxonomic classification.</title>
        <authorList>
            <person name="Goeker M."/>
        </authorList>
    </citation>
    <scope>NUCLEOTIDE SEQUENCE [LARGE SCALE GENOMIC DNA]</scope>
    <source>
        <strain evidence="8 9">DSM 21458</strain>
    </source>
</reference>
<keyword evidence="3 5" id="KW-0808">Transferase</keyword>
<keyword evidence="4 5" id="KW-0660">Purine salvage</keyword>
<feature type="domain" description="Phosphoribosyltransferase" evidence="7">
    <location>
        <begin position="56"/>
        <end position="160"/>
    </location>
</feature>
<dbReference type="GO" id="GO:0032265">
    <property type="term" value="P:XMP salvage"/>
    <property type="evidence" value="ECO:0007669"/>
    <property type="project" value="UniProtKB-UniRule"/>
</dbReference>
<comment type="pathway">
    <text evidence="5">Purine metabolism; XMP biosynthesis via salvage pathway; XMP from xanthine: step 1/1.</text>
</comment>
<dbReference type="GO" id="GO:0000310">
    <property type="term" value="F:xanthine phosphoribosyltransferase activity"/>
    <property type="evidence" value="ECO:0007669"/>
    <property type="project" value="UniProtKB-UniRule"/>
</dbReference>
<comment type="similarity">
    <text evidence="5">Belongs to the purine/pyrimidine phosphoribosyltransferase family. Xpt subfamily.</text>
</comment>
<dbReference type="GO" id="GO:0006166">
    <property type="term" value="P:purine ribonucleoside salvage"/>
    <property type="evidence" value="ECO:0007669"/>
    <property type="project" value="UniProtKB-KW"/>
</dbReference>
<dbReference type="SUPFAM" id="SSF53271">
    <property type="entry name" value="PRTase-like"/>
    <property type="match status" value="1"/>
</dbReference>
<dbReference type="EMBL" id="JACHHG010000001">
    <property type="protein sequence ID" value="MBB6096650.1"/>
    <property type="molecule type" value="Genomic_DNA"/>
</dbReference>
<dbReference type="InterPro" id="IPR029057">
    <property type="entry name" value="PRTase-like"/>
</dbReference>
<dbReference type="Proteomes" id="UP000569951">
    <property type="component" value="Unassembled WGS sequence"/>
</dbReference>
<dbReference type="InterPro" id="IPR000836">
    <property type="entry name" value="PRTase_dom"/>
</dbReference>
<evidence type="ECO:0000256" key="5">
    <source>
        <dbReference type="HAMAP-Rule" id="MF_01184"/>
    </source>
</evidence>
<dbReference type="GO" id="GO:0005737">
    <property type="term" value="C:cytoplasm"/>
    <property type="evidence" value="ECO:0007669"/>
    <property type="project" value="UniProtKB-SubCell"/>
</dbReference>
<proteinExistence type="inferred from homology"/>
<comment type="subcellular location">
    <subcellularLocation>
        <location evidence="5">Cytoplasm</location>
    </subcellularLocation>
</comment>
<feature type="binding site" evidence="5">
    <location>
        <position position="20"/>
    </location>
    <ligand>
        <name>xanthine</name>
        <dbReference type="ChEBI" id="CHEBI:17712"/>
    </ligand>
</feature>
<name>A0A841HWR5_9DEIO</name>
<evidence type="ECO:0000256" key="6">
    <source>
        <dbReference type="NCBIfam" id="TIGR01744"/>
    </source>
</evidence>
<dbReference type="EC" id="2.4.2.22" evidence="5 6"/>
<dbReference type="RefSeq" id="WP_183983340.1">
    <property type="nucleotide sequence ID" value="NZ_JACHHG010000001.1"/>
</dbReference>
<comment type="catalytic activity">
    <reaction evidence="5">
        <text>XMP + diphosphate = xanthine + 5-phospho-alpha-D-ribose 1-diphosphate</text>
        <dbReference type="Rhea" id="RHEA:10800"/>
        <dbReference type="ChEBI" id="CHEBI:17712"/>
        <dbReference type="ChEBI" id="CHEBI:33019"/>
        <dbReference type="ChEBI" id="CHEBI:57464"/>
        <dbReference type="ChEBI" id="CHEBI:58017"/>
        <dbReference type="EC" id="2.4.2.22"/>
    </reaction>
</comment>
<dbReference type="Pfam" id="PF00156">
    <property type="entry name" value="Pribosyltran"/>
    <property type="match status" value="1"/>
</dbReference>
<evidence type="ECO:0000259" key="7">
    <source>
        <dbReference type="Pfam" id="PF00156"/>
    </source>
</evidence>
<sequence>MNELAERIRLEGQVLPGGILKVDGFVNHQLDPRLTLEAGQAFARRFRAAGVSDVTRVLTAEVSGIAPALATAAALGVPVVYARKKRPLTMTGAVYSARAVSRTKGGEVELSVSADYLRPGERVLIIDDFLASGKTLLALAEIVRAAGAQLVGVGCLIEKAFEDGRARLAPLGVPVLSLAVIERMDEATLEVRPG</sequence>